<evidence type="ECO:0000256" key="7">
    <source>
        <dbReference type="ARBA" id="ARBA00022946"/>
    </source>
</evidence>
<dbReference type="PROSITE" id="PS51194">
    <property type="entry name" value="HELICASE_CTER"/>
    <property type="match status" value="1"/>
</dbReference>
<dbReference type="GO" id="GO:0000965">
    <property type="term" value="P:mitochondrial RNA 3'-end processing"/>
    <property type="evidence" value="ECO:0007669"/>
    <property type="project" value="TreeGrafter"/>
</dbReference>
<keyword evidence="12" id="KW-1185">Reference proteome</keyword>
<dbReference type="InterPro" id="IPR044774">
    <property type="entry name" value="Suv3_DEXQc"/>
</dbReference>
<organism evidence="11 12">
    <name type="scientific">Mycena sanguinolenta</name>
    <dbReference type="NCBI Taxonomy" id="230812"/>
    <lineage>
        <taxon>Eukaryota</taxon>
        <taxon>Fungi</taxon>
        <taxon>Dikarya</taxon>
        <taxon>Basidiomycota</taxon>
        <taxon>Agaricomycotina</taxon>
        <taxon>Agaricomycetes</taxon>
        <taxon>Agaricomycetidae</taxon>
        <taxon>Agaricales</taxon>
        <taxon>Marasmiineae</taxon>
        <taxon>Mycenaceae</taxon>
        <taxon>Mycena</taxon>
    </lineage>
</organism>
<evidence type="ECO:0000256" key="8">
    <source>
        <dbReference type="ARBA" id="ARBA00023128"/>
    </source>
</evidence>
<dbReference type="GO" id="GO:0045025">
    <property type="term" value="C:mitochondrial degradosome"/>
    <property type="evidence" value="ECO:0007669"/>
    <property type="project" value="TreeGrafter"/>
</dbReference>
<dbReference type="PANTHER" id="PTHR12131:SF1">
    <property type="entry name" value="ATP-DEPENDENT RNA HELICASE SUPV3L1, MITOCHONDRIAL-RELATED"/>
    <property type="match status" value="1"/>
</dbReference>
<dbReference type="Pfam" id="PF22527">
    <property type="entry name" value="DEXQc_Suv3"/>
    <property type="match status" value="1"/>
</dbReference>
<dbReference type="SMART" id="SM00490">
    <property type="entry name" value="HELICc"/>
    <property type="match status" value="1"/>
</dbReference>
<evidence type="ECO:0000313" key="11">
    <source>
        <dbReference type="EMBL" id="KAF7359092.1"/>
    </source>
</evidence>
<keyword evidence="6" id="KW-0067">ATP-binding</keyword>
<comment type="caution">
    <text evidence="11">The sequence shown here is derived from an EMBL/GenBank/DDBJ whole genome shotgun (WGS) entry which is preliminary data.</text>
</comment>
<dbReference type="EC" id="3.6.4.13" evidence="2"/>
<feature type="domain" description="Helicase C-terminal" evidence="10">
    <location>
        <begin position="361"/>
        <end position="540"/>
    </location>
</feature>
<keyword evidence="3" id="KW-0547">Nucleotide-binding</keyword>
<keyword evidence="7" id="KW-0809">Transit peptide</keyword>
<dbReference type="Proteomes" id="UP000623467">
    <property type="component" value="Unassembled WGS sequence"/>
</dbReference>
<dbReference type="GO" id="GO:0016787">
    <property type="term" value="F:hydrolase activity"/>
    <property type="evidence" value="ECO:0007669"/>
    <property type="project" value="UniProtKB-KW"/>
</dbReference>
<name>A0A8H6YIB8_9AGAR</name>
<dbReference type="OrthoDB" id="6692397at2759"/>
<keyword evidence="8" id="KW-0496">Mitochondrion</keyword>
<evidence type="ECO:0000256" key="5">
    <source>
        <dbReference type="ARBA" id="ARBA00022806"/>
    </source>
</evidence>
<evidence type="ECO:0000256" key="9">
    <source>
        <dbReference type="ARBA" id="ARBA00047984"/>
    </source>
</evidence>
<dbReference type="Gene3D" id="3.40.50.300">
    <property type="entry name" value="P-loop containing nucleotide triphosphate hydrolases"/>
    <property type="match status" value="2"/>
</dbReference>
<keyword evidence="5 11" id="KW-0347">Helicase</keyword>
<dbReference type="InterPro" id="IPR050699">
    <property type="entry name" value="RNA-DNA_Helicase"/>
</dbReference>
<dbReference type="CDD" id="cd17913">
    <property type="entry name" value="DEXQc_Suv3"/>
    <property type="match status" value="1"/>
</dbReference>
<dbReference type="Gene3D" id="1.20.58.1080">
    <property type="match status" value="1"/>
</dbReference>
<dbReference type="InterPro" id="IPR055206">
    <property type="entry name" value="DEXQc_SUV3"/>
</dbReference>
<dbReference type="SUPFAM" id="SSF52540">
    <property type="entry name" value="P-loop containing nucleoside triphosphate hydrolases"/>
    <property type="match status" value="1"/>
</dbReference>
<accession>A0A8H6YIB8</accession>
<dbReference type="AlphaFoldDB" id="A0A8H6YIB8"/>
<protein>
    <recommendedName>
        <fullName evidence="2">RNA helicase</fullName>
        <ecNumber evidence="2">3.6.4.13</ecNumber>
    </recommendedName>
</protein>
<keyword evidence="4" id="KW-0378">Hydrolase</keyword>
<reference evidence="11" key="1">
    <citation type="submission" date="2020-05" db="EMBL/GenBank/DDBJ databases">
        <title>Mycena genomes resolve the evolution of fungal bioluminescence.</title>
        <authorList>
            <person name="Tsai I.J."/>
        </authorList>
    </citation>
    <scope>NUCLEOTIDE SEQUENCE</scope>
    <source>
        <strain evidence="11">160909Yilan</strain>
    </source>
</reference>
<evidence type="ECO:0000256" key="2">
    <source>
        <dbReference type="ARBA" id="ARBA00012552"/>
    </source>
</evidence>
<dbReference type="Pfam" id="PF12513">
    <property type="entry name" value="SUV3_C"/>
    <property type="match status" value="1"/>
</dbReference>
<comment type="subcellular location">
    <subcellularLocation>
        <location evidence="1">Mitochondrion</location>
    </subcellularLocation>
</comment>
<dbReference type="PANTHER" id="PTHR12131">
    <property type="entry name" value="ATP-DEPENDENT RNA AND DNA HELICASE"/>
    <property type="match status" value="1"/>
</dbReference>
<evidence type="ECO:0000256" key="4">
    <source>
        <dbReference type="ARBA" id="ARBA00022801"/>
    </source>
</evidence>
<evidence type="ECO:0000313" key="12">
    <source>
        <dbReference type="Proteomes" id="UP000623467"/>
    </source>
</evidence>
<evidence type="ECO:0000256" key="1">
    <source>
        <dbReference type="ARBA" id="ARBA00004173"/>
    </source>
</evidence>
<proteinExistence type="predicted"/>
<dbReference type="Pfam" id="PF00271">
    <property type="entry name" value="Helicase_C"/>
    <property type="match status" value="1"/>
</dbReference>
<evidence type="ECO:0000256" key="3">
    <source>
        <dbReference type="ARBA" id="ARBA00022741"/>
    </source>
</evidence>
<dbReference type="GO" id="GO:0005524">
    <property type="term" value="F:ATP binding"/>
    <property type="evidence" value="ECO:0007669"/>
    <property type="project" value="UniProtKB-KW"/>
</dbReference>
<dbReference type="InterPro" id="IPR027417">
    <property type="entry name" value="P-loop_NTPase"/>
</dbReference>
<comment type="catalytic activity">
    <reaction evidence="9">
        <text>ATP + H2O = ADP + phosphate + H(+)</text>
        <dbReference type="Rhea" id="RHEA:13065"/>
        <dbReference type="ChEBI" id="CHEBI:15377"/>
        <dbReference type="ChEBI" id="CHEBI:15378"/>
        <dbReference type="ChEBI" id="CHEBI:30616"/>
        <dbReference type="ChEBI" id="CHEBI:43474"/>
        <dbReference type="ChEBI" id="CHEBI:456216"/>
        <dbReference type="EC" id="3.6.4.13"/>
    </reaction>
</comment>
<evidence type="ECO:0000256" key="6">
    <source>
        <dbReference type="ARBA" id="ARBA00022840"/>
    </source>
</evidence>
<dbReference type="EMBL" id="JACAZH010000009">
    <property type="protein sequence ID" value="KAF7359092.1"/>
    <property type="molecule type" value="Genomic_DNA"/>
</dbReference>
<evidence type="ECO:0000259" key="10">
    <source>
        <dbReference type="PROSITE" id="PS51194"/>
    </source>
</evidence>
<dbReference type="GO" id="GO:0003724">
    <property type="term" value="F:RNA helicase activity"/>
    <property type="evidence" value="ECO:0007669"/>
    <property type="project" value="UniProtKB-EC"/>
</dbReference>
<dbReference type="InterPro" id="IPR022192">
    <property type="entry name" value="SUV3_C"/>
</dbReference>
<dbReference type="Gene3D" id="1.20.272.40">
    <property type="match status" value="1"/>
</dbReference>
<gene>
    <name evidence="11" type="ORF">MSAN_01250300</name>
</gene>
<sequence>MQGLLWAPRSLYARVPRLARVPSLQWMGIRFRSVKSFSREKRAEKPPAAQYSSSLRQKRWDGANLRSSIPSDAFPCLERANVSPQAVLTFFQANVLAWTLRRAVQDRLVSFGAPPGDAKKLLAAFAHASDSGFFDSPGAIEKYDLLRLRGSDSVEADVAFSNIFFRWLAAQDSVRGVNPTTVTKLVRLSEAATLMQPAEEFPMARKMRRKFIMHVGPTNSGKTHHALRALAASKVGVYAGPLRLLAYEIWERLNLGQIIPLGATEEQIAEAAKFGPSTDHPFARACNMVTGEEQKVVGVGADTLVSSTVEMLQVGLHADVAVIDEIQMIADRERGSGWTRAVLGLCAKEIHLCGEETAVPLIRELLKETGEEIVVNRYQRLTPLEVEQESLDGDLSRVQKGDCIVAFSRTAIFFFEEAGRNADRNEAALFNDPDSGYDVLIGSDAIGMGLNLKIRRVIFESVHKNDGDRGRVTLSVSQMKQIAGRAGRFGMQTGDEKPGGFVTTLRLEDLPVLRNTLSLGVSPLLYARVSPSKTAFGNLASCLPANATSETLYFADLHAGRRPLHCRTALPSQLPVVCEYIDQLGQFTFPDKYFIIQAPFPWRDRLALDTITTFISTYYETMHVDIMSIMGRLGYLDMLQNAETAMNAPDGRGANGRLFKHSFELPGLETFHKILVAYMWLSFRNPVSYPSQDETVKLKERLEHVLHWCLQEMTRFDGDKSVPVRPTRVSIPFQTPRELKLEAQQSKK</sequence>
<dbReference type="InterPro" id="IPR001650">
    <property type="entry name" value="Helicase_C-like"/>
</dbReference>